<evidence type="ECO:0000313" key="2">
    <source>
        <dbReference type="EMBL" id="KDQ55060.1"/>
    </source>
</evidence>
<reference evidence="3" key="1">
    <citation type="journal article" date="2014" name="Proc. Natl. Acad. Sci. U.S.A.">
        <title>Extensive sampling of basidiomycete genomes demonstrates inadequacy of the white-rot/brown-rot paradigm for wood decay fungi.</title>
        <authorList>
            <person name="Riley R."/>
            <person name="Salamov A.A."/>
            <person name="Brown D.W."/>
            <person name="Nagy L.G."/>
            <person name="Floudas D."/>
            <person name="Held B.W."/>
            <person name="Levasseur A."/>
            <person name="Lombard V."/>
            <person name="Morin E."/>
            <person name="Otillar R."/>
            <person name="Lindquist E.A."/>
            <person name="Sun H."/>
            <person name="LaButti K.M."/>
            <person name="Schmutz J."/>
            <person name="Jabbour D."/>
            <person name="Luo H."/>
            <person name="Baker S.E."/>
            <person name="Pisabarro A.G."/>
            <person name="Walton J.D."/>
            <person name="Blanchette R.A."/>
            <person name="Henrissat B."/>
            <person name="Martin F."/>
            <person name="Cullen D."/>
            <person name="Hibbett D.S."/>
            <person name="Grigoriev I.V."/>
        </authorList>
    </citation>
    <scope>NUCLEOTIDE SEQUENCE [LARGE SCALE GENOMIC DNA]</scope>
    <source>
        <strain evidence="3">MUCL 33604</strain>
    </source>
</reference>
<dbReference type="Pfam" id="PF00646">
    <property type="entry name" value="F-box"/>
    <property type="match status" value="1"/>
</dbReference>
<accession>A0A067PMM5</accession>
<dbReference type="SUPFAM" id="SSF52058">
    <property type="entry name" value="L domain-like"/>
    <property type="match status" value="1"/>
</dbReference>
<gene>
    <name evidence="2" type="ORF">JAAARDRAFT_48869</name>
</gene>
<evidence type="ECO:0000313" key="3">
    <source>
        <dbReference type="Proteomes" id="UP000027265"/>
    </source>
</evidence>
<name>A0A067PMM5_9AGAM</name>
<sequence length="432" mass="49415">MPVVSFLLELPDELVDHVVGYVERSSDLLALALTCCRLKEIIIPDHLKHREMTIVLDDLDELEQLILRPRLARNVRAIVIYHPEKGWGKEEKVVAESRVALALSLMPNLIQFRWDLDSDPATKGLIWEMLRTSCHCLRRLEFVNSPPTRDASVSKIFDLRNLTWIDLILHIPHRGEVEAYVVAIKNFSLGCPSLSHLTFTFDNLISFEAILREVFWPRLEHILLRNISCHPATLHTFLTRHTTIKYFLFFRFVAESAMQDSIYPPLAPGVLPNLQRLCLQHRNLRHRIDPLLQHASWPDLRWVYFSQVSCLSQPFKAFLARHPSIEDLTIQSSVAADSPHGLLSGLLPDTLPRLRSFMGEGSDYRIVCLAGSPLESLLIDGRELQFAETEQALRRVAPTLLSLSFFPSPDAGALEAFRRKVPELRAKPHFNL</sequence>
<dbReference type="EMBL" id="KL197726">
    <property type="protein sequence ID" value="KDQ55060.1"/>
    <property type="molecule type" value="Genomic_DNA"/>
</dbReference>
<dbReference type="STRING" id="933084.A0A067PMM5"/>
<organism evidence="2 3">
    <name type="scientific">Jaapia argillacea MUCL 33604</name>
    <dbReference type="NCBI Taxonomy" id="933084"/>
    <lineage>
        <taxon>Eukaryota</taxon>
        <taxon>Fungi</taxon>
        <taxon>Dikarya</taxon>
        <taxon>Basidiomycota</taxon>
        <taxon>Agaricomycotina</taxon>
        <taxon>Agaricomycetes</taxon>
        <taxon>Agaricomycetidae</taxon>
        <taxon>Jaapiales</taxon>
        <taxon>Jaapiaceae</taxon>
        <taxon>Jaapia</taxon>
    </lineage>
</organism>
<evidence type="ECO:0000259" key="1">
    <source>
        <dbReference type="Pfam" id="PF00646"/>
    </source>
</evidence>
<keyword evidence="3" id="KW-1185">Reference proteome</keyword>
<dbReference type="HOGENOM" id="CLU_046444_1_0_1"/>
<proteinExistence type="predicted"/>
<dbReference type="InParanoid" id="A0A067PMM5"/>
<dbReference type="OrthoDB" id="3036354at2759"/>
<dbReference type="InterPro" id="IPR032675">
    <property type="entry name" value="LRR_dom_sf"/>
</dbReference>
<dbReference type="Gene3D" id="3.80.10.10">
    <property type="entry name" value="Ribonuclease Inhibitor"/>
    <property type="match status" value="1"/>
</dbReference>
<dbReference type="InterPro" id="IPR001810">
    <property type="entry name" value="F-box_dom"/>
</dbReference>
<dbReference type="Proteomes" id="UP000027265">
    <property type="component" value="Unassembled WGS sequence"/>
</dbReference>
<feature type="domain" description="F-box" evidence="1">
    <location>
        <begin position="7"/>
        <end position="43"/>
    </location>
</feature>
<dbReference type="AlphaFoldDB" id="A0A067PMM5"/>
<protein>
    <recommendedName>
        <fullName evidence="1">F-box domain-containing protein</fullName>
    </recommendedName>
</protein>